<gene>
    <name evidence="2" type="ORF">AB6A40_005361</name>
</gene>
<evidence type="ECO:0000313" key="3">
    <source>
        <dbReference type="Proteomes" id="UP001608902"/>
    </source>
</evidence>
<feature type="region of interest" description="Disordered" evidence="1">
    <location>
        <begin position="353"/>
        <end position="374"/>
    </location>
</feature>
<reference evidence="2 3" key="1">
    <citation type="submission" date="2024-08" db="EMBL/GenBank/DDBJ databases">
        <title>Gnathostoma spinigerum genome.</title>
        <authorList>
            <person name="Gonzalez-Bertolin B."/>
            <person name="Monzon S."/>
            <person name="Zaballos A."/>
            <person name="Jimenez P."/>
            <person name="Dekumyoy P."/>
            <person name="Varona S."/>
            <person name="Cuesta I."/>
            <person name="Sumanam S."/>
            <person name="Adisakwattana P."/>
            <person name="Gasser R.B."/>
            <person name="Hernandez-Gonzalez A."/>
            <person name="Young N.D."/>
            <person name="Perteguer M.J."/>
        </authorList>
    </citation>
    <scope>NUCLEOTIDE SEQUENCE [LARGE SCALE GENOMIC DNA]</scope>
    <source>
        <strain evidence="2">AL3</strain>
        <tissue evidence="2">Liver</tissue>
    </source>
</reference>
<feature type="compositionally biased region" description="Basic and acidic residues" evidence="1">
    <location>
        <begin position="359"/>
        <end position="374"/>
    </location>
</feature>
<feature type="region of interest" description="Disordered" evidence="1">
    <location>
        <begin position="1"/>
        <end position="63"/>
    </location>
</feature>
<feature type="region of interest" description="Disordered" evidence="1">
    <location>
        <begin position="161"/>
        <end position="225"/>
    </location>
</feature>
<feature type="region of interest" description="Disordered" evidence="1">
    <location>
        <begin position="244"/>
        <end position="263"/>
    </location>
</feature>
<accession>A0ABD6EQ20</accession>
<feature type="compositionally biased region" description="Basic residues" evidence="1">
    <location>
        <begin position="161"/>
        <end position="173"/>
    </location>
</feature>
<name>A0ABD6EQ20_9BILA</name>
<feature type="compositionally biased region" description="Polar residues" evidence="1">
    <location>
        <begin position="1"/>
        <end position="12"/>
    </location>
</feature>
<evidence type="ECO:0000313" key="2">
    <source>
        <dbReference type="EMBL" id="MFH4978652.1"/>
    </source>
</evidence>
<dbReference type="Proteomes" id="UP001608902">
    <property type="component" value="Unassembled WGS sequence"/>
</dbReference>
<dbReference type="AlphaFoldDB" id="A0ABD6EQ20"/>
<comment type="caution">
    <text evidence="2">The sequence shown here is derived from an EMBL/GenBank/DDBJ whole genome shotgun (WGS) entry which is preliminary data.</text>
</comment>
<dbReference type="EMBL" id="JBGFUD010003379">
    <property type="protein sequence ID" value="MFH4978652.1"/>
    <property type="molecule type" value="Genomic_DNA"/>
</dbReference>
<feature type="compositionally biased region" description="Polar residues" evidence="1">
    <location>
        <begin position="174"/>
        <end position="184"/>
    </location>
</feature>
<evidence type="ECO:0000256" key="1">
    <source>
        <dbReference type="SAM" id="MobiDB-lite"/>
    </source>
</evidence>
<proteinExistence type="predicted"/>
<feature type="region of interest" description="Disordered" evidence="1">
    <location>
        <begin position="853"/>
        <end position="876"/>
    </location>
</feature>
<organism evidence="2 3">
    <name type="scientific">Gnathostoma spinigerum</name>
    <dbReference type="NCBI Taxonomy" id="75299"/>
    <lineage>
        <taxon>Eukaryota</taxon>
        <taxon>Metazoa</taxon>
        <taxon>Ecdysozoa</taxon>
        <taxon>Nematoda</taxon>
        <taxon>Chromadorea</taxon>
        <taxon>Rhabditida</taxon>
        <taxon>Spirurina</taxon>
        <taxon>Gnathostomatomorpha</taxon>
        <taxon>Gnathostomatoidea</taxon>
        <taxon>Gnathostomatidae</taxon>
        <taxon>Gnathostoma</taxon>
    </lineage>
</organism>
<sequence length="948" mass="105992">MAPTVRRNTTVRFNLPDGSECPEEVDVRPRKRTRGSSRNDAVTTRGAKRSRKRQSGVRPPQELISEQDLRLVPPLSSRVLNPEVLMTCARCREFNWLEHRFAKDSTSEEVTSRLKKKRRTSNRPAMIDPTDFSWNLSLDQRDERNTKSDLPTLRCSVQAVYRRRRSTVKRGTSRGRNTSTENGIPSTSSTELSSSAEPSGHLESSVEESELSFTTSSPSIVTRSSTIDECDERVQSAIPFRPARSTKQLSDVRQHSRKSPGALVVSSKMPGNFCRNIDGKENPSELSDIESEQPMRELLNEADKSTAEDILVKMMLKDPRGFLQSLKDEQMLHCIQKMNERNVSGEEILQVLTKSQSRSNEEGKEKKQKSKVDEKVKKLSVELGSMEKMNLHSKMFGEAENSGLHVSSEHQRPSSSRSPSVRYFSTASFPKCLSPSAQSSSSSCLRSQGILSSDQELSVCQQHVFPCHNESEENDQESRSESISNLLVPPNLDSAASEAASTSVVSQQISLAASTSIDNSERECVPLRNRIAKVAKANEISDWLVQSVSAGPSLTCNNEFMKTSLINSCVSSGVERTSVVNTENVGRMIPVSVLQNTSFCVGGNPPHRTPAAILREVPVAEDEENIYVSDVKVPIDWFYHAPYGEGKQAHIDYWNDVRLRVKIARWLRGVEKSRDEHDLITWNGLHALIPHGPPEKPRKRSKSLEAWWPRNLFDHYGDSLNVAGRVMECVSSSEAVVPEMPVVAGSTMKIKRLFEDDENVVAFFPPKSPATIVDPTDDYQDILMINDFHENTAPDDVFRPVDDKEFAICVELMKTCSKAELMPWIKIPLKYCRRPAGQLPPEEFSPETVDMCVNSSGQRPPSFSDIPSTSSNPLPSISDVNNYAQSDENRMTFLSPPSDRPCVKPVSLLRQGQLDQKFREMCSELWQDASDGSTSDDDDPFATLESLT</sequence>
<feature type="region of interest" description="Disordered" evidence="1">
    <location>
        <begin position="402"/>
        <end position="421"/>
    </location>
</feature>
<feature type="region of interest" description="Disordered" evidence="1">
    <location>
        <begin position="927"/>
        <end position="948"/>
    </location>
</feature>
<protein>
    <submittedName>
        <fullName evidence="2">Uncharacterized protein</fullName>
    </submittedName>
</protein>
<keyword evidence="3" id="KW-1185">Reference proteome</keyword>
<feature type="compositionally biased region" description="Low complexity" evidence="1">
    <location>
        <begin position="185"/>
        <end position="203"/>
    </location>
</feature>
<feature type="region of interest" description="Disordered" evidence="1">
    <location>
        <begin position="105"/>
        <end position="126"/>
    </location>
</feature>
<feature type="compositionally biased region" description="Basic residues" evidence="1">
    <location>
        <begin position="46"/>
        <end position="55"/>
    </location>
</feature>